<evidence type="ECO:0008006" key="3">
    <source>
        <dbReference type="Google" id="ProtNLM"/>
    </source>
</evidence>
<gene>
    <name evidence="1" type="ORF">R3P38DRAFT_3559424</name>
</gene>
<protein>
    <recommendedName>
        <fullName evidence="3">Reverse transcriptase zinc-binding domain-containing protein</fullName>
    </recommendedName>
</protein>
<sequence length="132" mass="15124">MVVNSTHRKALTRLVLSQHPLAVERLRYKKRYHTQSVPRELRKCRFGCDAVEDAEHAMFFCEHSAMLLERRKNFSSKVSGHVPAVLRISSSTATAVLKALVFNRVTVCQVAKFVHQVFQIFDAEPIVWPNGF</sequence>
<accession>A0AAW0AVQ4</accession>
<organism evidence="1 2">
    <name type="scientific">Favolaschia claudopus</name>
    <dbReference type="NCBI Taxonomy" id="2862362"/>
    <lineage>
        <taxon>Eukaryota</taxon>
        <taxon>Fungi</taxon>
        <taxon>Dikarya</taxon>
        <taxon>Basidiomycota</taxon>
        <taxon>Agaricomycotina</taxon>
        <taxon>Agaricomycetes</taxon>
        <taxon>Agaricomycetidae</taxon>
        <taxon>Agaricales</taxon>
        <taxon>Marasmiineae</taxon>
        <taxon>Mycenaceae</taxon>
        <taxon>Favolaschia</taxon>
    </lineage>
</organism>
<dbReference type="Proteomes" id="UP001362999">
    <property type="component" value="Unassembled WGS sequence"/>
</dbReference>
<comment type="caution">
    <text evidence="1">The sequence shown here is derived from an EMBL/GenBank/DDBJ whole genome shotgun (WGS) entry which is preliminary data.</text>
</comment>
<reference evidence="1 2" key="1">
    <citation type="journal article" date="2024" name="J Genomics">
        <title>Draft genome sequencing and assembly of Favolaschia claudopus CIRM-BRFM 2984 isolated from oak limbs.</title>
        <authorList>
            <person name="Navarro D."/>
            <person name="Drula E."/>
            <person name="Chaduli D."/>
            <person name="Cazenave R."/>
            <person name="Ahrendt S."/>
            <person name="Wang J."/>
            <person name="Lipzen A."/>
            <person name="Daum C."/>
            <person name="Barry K."/>
            <person name="Grigoriev I.V."/>
            <person name="Favel A."/>
            <person name="Rosso M.N."/>
            <person name="Martin F."/>
        </authorList>
    </citation>
    <scope>NUCLEOTIDE SEQUENCE [LARGE SCALE GENOMIC DNA]</scope>
    <source>
        <strain evidence="1 2">CIRM-BRFM 2984</strain>
    </source>
</reference>
<dbReference type="AlphaFoldDB" id="A0AAW0AVQ4"/>
<evidence type="ECO:0000313" key="1">
    <source>
        <dbReference type="EMBL" id="KAK7017586.1"/>
    </source>
</evidence>
<name>A0AAW0AVQ4_9AGAR</name>
<dbReference type="EMBL" id="JAWWNJ010000047">
    <property type="protein sequence ID" value="KAK7017586.1"/>
    <property type="molecule type" value="Genomic_DNA"/>
</dbReference>
<proteinExistence type="predicted"/>
<evidence type="ECO:0000313" key="2">
    <source>
        <dbReference type="Proteomes" id="UP001362999"/>
    </source>
</evidence>
<keyword evidence="2" id="KW-1185">Reference proteome</keyword>